<gene>
    <name evidence="3" type="ordered locus">SRU_1811</name>
</gene>
<proteinExistence type="predicted"/>
<keyword evidence="2" id="KW-1133">Transmembrane helix</keyword>
<protein>
    <submittedName>
        <fullName evidence="3">Uncharacterized protein</fullName>
    </submittedName>
</protein>
<feature type="transmembrane region" description="Helical" evidence="2">
    <location>
        <begin position="40"/>
        <end position="60"/>
    </location>
</feature>
<dbReference type="EnsemblBacteria" id="ABC44040">
    <property type="protein sequence ID" value="ABC44040"/>
    <property type="gene ID" value="SRU_1811"/>
</dbReference>
<feature type="coiled-coil region" evidence="1">
    <location>
        <begin position="67"/>
        <end position="132"/>
    </location>
</feature>
<accession>Q2S1K3</accession>
<dbReference type="EMBL" id="CP000159">
    <property type="protein sequence ID" value="ABC44040.1"/>
    <property type="molecule type" value="Genomic_DNA"/>
</dbReference>
<reference evidence="3 4" key="1">
    <citation type="journal article" date="2005" name="Proc. Natl. Acad. Sci. U.S.A.">
        <title>The genome of Salinibacter ruber: convergence and gene exchange among hyperhalophilic bacteria and archaea.</title>
        <authorList>
            <person name="Mongodin E.F."/>
            <person name="Nelson K.E."/>
            <person name="Daugherty S."/>
            <person name="Deboy R.T."/>
            <person name="Wister J."/>
            <person name="Khouri H."/>
            <person name="Weidman J."/>
            <person name="Walsh D.A."/>
            <person name="Papke R.T."/>
            <person name="Sanchez Perez G."/>
            <person name="Sharma A.K."/>
            <person name="Nesbo C.L."/>
            <person name="MacLeod D."/>
            <person name="Bapteste E."/>
            <person name="Doolittle W.F."/>
            <person name="Charlebois R.L."/>
            <person name="Legault B."/>
            <person name="Rodriguez-Valera F."/>
        </authorList>
    </citation>
    <scope>NUCLEOTIDE SEQUENCE [LARGE SCALE GENOMIC DNA]</scope>
    <source>
        <strain evidence="4">DSM 13855 / CECT 5946 / M31</strain>
    </source>
</reference>
<name>Q2S1K3_SALRD</name>
<keyword evidence="1" id="KW-0175">Coiled coil</keyword>
<sequence length="208" mass="23467">MAFTRRKEHLCRTPPCVPTVDPFACRYISFVSVMLRANRFVLLLALVGLLASGCRTYGGYDTKPKTYQAMQRSVEAFADELDRAEADFRTLADAAEASDTLQALAEDYQALLDEHEALLETQRGRVERLSASSAYRSLQRGYGATVKEKNIMMKKYRHLVRSVHATVQGTQVGPTAPDAERRYTIRPVNFPSLRDEERLSMEQALGDR</sequence>
<dbReference type="STRING" id="309807.SRU_1811"/>
<keyword evidence="2" id="KW-0472">Membrane</keyword>
<dbReference type="OrthoDB" id="1495198at2"/>
<evidence type="ECO:0000313" key="4">
    <source>
        <dbReference type="Proteomes" id="UP000008674"/>
    </source>
</evidence>
<keyword evidence="4" id="KW-1185">Reference proteome</keyword>
<evidence type="ECO:0000256" key="1">
    <source>
        <dbReference type="SAM" id="Coils"/>
    </source>
</evidence>
<organism evidence="3 4">
    <name type="scientific">Salinibacter ruber (strain DSM 13855 / M31)</name>
    <dbReference type="NCBI Taxonomy" id="309807"/>
    <lineage>
        <taxon>Bacteria</taxon>
        <taxon>Pseudomonadati</taxon>
        <taxon>Rhodothermota</taxon>
        <taxon>Rhodothermia</taxon>
        <taxon>Rhodothermales</taxon>
        <taxon>Salinibacteraceae</taxon>
        <taxon>Salinibacter</taxon>
    </lineage>
</organism>
<keyword evidence="2" id="KW-0812">Transmembrane</keyword>
<dbReference type="HOGENOM" id="CLU_1531484_0_0_10"/>
<dbReference type="Proteomes" id="UP000008674">
    <property type="component" value="Chromosome"/>
</dbReference>
<evidence type="ECO:0000256" key="2">
    <source>
        <dbReference type="SAM" id="Phobius"/>
    </source>
</evidence>
<evidence type="ECO:0000313" key="3">
    <source>
        <dbReference type="EMBL" id="ABC44040.1"/>
    </source>
</evidence>
<dbReference type="AlphaFoldDB" id="Q2S1K3"/>
<dbReference type="KEGG" id="sru:SRU_1811"/>